<dbReference type="GO" id="GO:0032259">
    <property type="term" value="P:methylation"/>
    <property type="evidence" value="ECO:0007669"/>
    <property type="project" value="UniProtKB-KW"/>
</dbReference>
<keyword evidence="4" id="KW-1185">Reference proteome</keyword>
<dbReference type="SUPFAM" id="SSF53335">
    <property type="entry name" value="S-adenosyl-L-methionine-dependent methyltransferases"/>
    <property type="match status" value="1"/>
</dbReference>
<dbReference type="InterPro" id="IPR003788">
    <property type="entry name" value="NDUFAF7"/>
</dbReference>
<evidence type="ECO:0000256" key="2">
    <source>
        <dbReference type="ARBA" id="ARBA00022679"/>
    </source>
</evidence>
<dbReference type="OrthoDB" id="9794208at2"/>
<protein>
    <submittedName>
        <fullName evidence="3">SAM-dependent methyltransferase</fullName>
    </submittedName>
</protein>
<gene>
    <name evidence="3" type="ORF">GTO91_00815</name>
</gene>
<dbReference type="AlphaFoldDB" id="A0A845L0J9"/>
<keyword evidence="2 3" id="KW-0808">Transferase</keyword>
<dbReference type="EMBL" id="WXEY01000001">
    <property type="protein sequence ID" value="MZP28264.1"/>
    <property type="molecule type" value="Genomic_DNA"/>
</dbReference>
<dbReference type="PANTHER" id="PTHR12049:SF7">
    <property type="entry name" value="PROTEIN ARGININE METHYLTRANSFERASE NDUFAF7, MITOCHONDRIAL"/>
    <property type="match status" value="1"/>
</dbReference>
<proteinExistence type="predicted"/>
<evidence type="ECO:0000256" key="1">
    <source>
        <dbReference type="ARBA" id="ARBA00022603"/>
    </source>
</evidence>
<dbReference type="PANTHER" id="PTHR12049">
    <property type="entry name" value="PROTEIN ARGININE METHYLTRANSFERASE NDUFAF7, MITOCHONDRIAL"/>
    <property type="match status" value="1"/>
</dbReference>
<dbReference type="RefSeq" id="WP_161253358.1">
    <property type="nucleotide sequence ID" value="NZ_WXEY01000001.1"/>
</dbReference>
<evidence type="ECO:0000313" key="4">
    <source>
        <dbReference type="Proteomes" id="UP000463470"/>
    </source>
</evidence>
<dbReference type="InterPro" id="IPR038375">
    <property type="entry name" value="NDUFAF7_sf"/>
</dbReference>
<keyword evidence="1 3" id="KW-0489">Methyltransferase</keyword>
<dbReference type="Gene3D" id="3.40.50.12710">
    <property type="match status" value="1"/>
</dbReference>
<organism evidence="3 4">
    <name type="scientific">Heliomicrobium undosum</name>
    <dbReference type="NCBI Taxonomy" id="121734"/>
    <lineage>
        <taxon>Bacteria</taxon>
        <taxon>Bacillati</taxon>
        <taxon>Bacillota</taxon>
        <taxon>Clostridia</taxon>
        <taxon>Eubacteriales</taxon>
        <taxon>Heliobacteriaceae</taxon>
        <taxon>Heliomicrobium</taxon>
    </lineage>
</organism>
<comment type="caution">
    <text evidence="3">The sequence shown here is derived from an EMBL/GenBank/DDBJ whole genome shotgun (WGS) entry which is preliminary data.</text>
</comment>
<dbReference type="Proteomes" id="UP000463470">
    <property type="component" value="Unassembled WGS sequence"/>
</dbReference>
<dbReference type="Pfam" id="PF02636">
    <property type="entry name" value="Methyltransf_28"/>
    <property type="match status" value="1"/>
</dbReference>
<dbReference type="GO" id="GO:0035243">
    <property type="term" value="F:protein-arginine omega-N symmetric methyltransferase activity"/>
    <property type="evidence" value="ECO:0007669"/>
    <property type="project" value="TreeGrafter"/>
</dbReference>
<sequence>MSSPLQQAIRDRIRAEGPIPFRDYMELALYHPRHGYYTAGDPPMGRGGDFITAPEISPFFGRVIGRQLTEMWEQLERPDRFDIIEFGPGRGLLARAVMDALTAGPLADRLVYHLVEISPNLRDHQRESLAGLPLTVYPDPAEAIPGSYGWSAAEALQSGLTGVVLSNEFLDALPVHRLIHKDGRPWELYVAEAPADDGPFCWHYGPLSDPRLEDWVARHITRQGVTLEEGQLFEVNLAAADWLKAVDRLLARGFVLTVDYGHPVERLYSPERYEGTLVCYRRHQADADPLEDVGEKDMTAHLDFTSLQSVASELGWQNLGLTSQMWFLAHWLRPEDLQTGPSMTVEDFRRHQALKKVLLPGGMGEIFKVLIQSKDLPPLPLTGLGATGR</sequence>
<name>A0A845L0J9_9FIRM</name>
<accession>A0A845L0J9</accession>
<evidence type="ECO:0000313" key="3">
    <source>
        <dbReference type="EMBL" id="MZP28264.1"/>
    </source>
</evidence>
<reference evidence="3 4" key="1">
    <citation type="submission" date="2020-01" db="EMBL/GenBank/DDBJ databases">
        <title>Whole-genome sequence of Heliobacterium undosum DSM 13378.</title>
        <authorList>
            <person name="Kyndt J.A."/>
            <person name="Meyer T.E."/>
        </authorList>
    </citation>
    <scope>NUCLEOTIDE SEQUENCE [LARGE SCALE GENOMIC DNA]</scope>
    <source>
        <strain evidence="3 4">DSM 13378</strain>
    </source>
</reference>
<dbReference type="InterPro" id="IPR029063">
    <property type="entry name" value="SAM-dependent_MTases_sf"/>
</dbReference>